<evidence type="ECO:0000256" key="1">
    <source>
        <dbReference type="SAM" id="MobiDB-lite"/>
    </source>
</evidence>
<evidence type="ECO:0000256" key="2">
    <source>
        <dbReference type="SAM" id="Phobius"/>
    </source>
</evidence>
<dbReference type="Proteomes" id="UP000275078">
    <property type="component" value="Unassembled WGS sequence"/>
</dbReference>
<protein>
    <recommendedName>
        <fullName evidence="3">Polysaccharide pyruvyl transferase domain-containing protein</fullName>
    </recommendedName>
</protein>
<organism evidence="4 5">
    <name type="scientific">Ascobolus immersus RN42</name>
    <dbReference type="NCBI Taxonomy" id="1160509"/>
    <lineage>
        <taxon>Eukaryota</taxon>
        <taxon>Fungi</taxon>
        <taxon>Dikarya</taxon>
        <taxon>Ascomycota</taxon>
        <taxon>Pezizomycotina</taxon>
        <taxon>Pezizomycetes</taxon>
        <taxon>Pezizales</taxon>
        <taxon>Ascobolaceae</taxon>
        <taxon>Ascobolus</taxon>
    </lineage>
</organism>
<dbReference type="STRING" id="1160509.A0A3N4HYH1"/>
<dbReference type="Pfam" id="PF04230">
    <property type="entry name" value="PS_pyruv_trans"/>
    <property type="match status" value="1"/>
</dbReference>
<dbReference type="EMBL" id="ML119782">
    <property type="protein sequence ID" value="RPA74724.1"/>
    <property type="molecule type" value="Genomic_DNA"/>
</dbReference>
<evidence type="ECO:0000259" key="3">
    <source>
        <dbReference type="Pfam" id="PF04230"/>
    </source>
</evidence>
<keyword evidence="5" id="KW-1185">Reference proteome</keyword>
<keyword evidence="2" id="KW-0812">Transmembrane</keyword>
<reference evidence="4 5" key="1">
    <citation type="journal article" date="2018" name="Nat. Ecol. Evol.">
        <title>Pezizomycetes genomes reveal the molecular basis of ectomycorrhizal truffle lifestyle.</title>
        <authorList>
            <person name="Murat C."/>
            <person name="Payen T."/>
            <person name="Noel B."/>
            <person name="Kuo A."/>
            <person name="Morin E."/>
            <person name="Chen J."/>
            <person name="Kohler A."/>
            <person name="Krizsan K."/>
            <person name="Balestrini R."/>
            <person name="Da Silva C."/>
            <person name="Montanini B."/>
            <person name="Hainaut M."/>
            <person name="Levati E."/>
            <person name="Barry K.W."/>
            <person name="Belfiori B."/>
            <person name="Cichocki N."/>
            <person name="Clum A."/>
            <person name="Dockter R.B."/>
            <person name="Fauchery L."/>
            <person name="Guy J."/>
            <person name="Iotti M."/>
            <person name="Le Tacon F."/>
            <person name="Lindquist E.A."/>
            <person name="Lipzen A."/>
            <person name="Malagnac F."/>
            <person name="Mello A."/>
            <person name="Molinier V."/>
            <person name="Miyauchi S."/>
            <person name="Poulain J."/>
            <person name="Riccioni C."/>
            <person name="Rubini A."/>
            <person name="Sitrit Y."/>
            <person name="Splivallo R."/>
            <person name="Traeger S."/>
            <person name="Wang M."/>
            <person name="Zifcakova L."/>
            <person name="Wipf D."/>
            <person name="Zambonelli A."/>
            <person name="Paolocci F."/>
            <person name="Nowrousian M."/>
            <person name="Ottonello S."/>
            <person name="Baldrian P."/>
            <person name="Spatafora J.W."/>
            <person name="Henrissat B."/>
            <person name="Nagy L.G."/>
            <person name="Aury J.M."/>
            <person name="Wincker P."/>
            <person name="Grigoriev I.V."/>
            <person name="Bonfante P."/>
            <person name="Martin F.M."/>
        </authorList>
    </citation>
    <scope>NUCLEOTIDE SEQUENCE [LARGE SCALE GENOMIC DNA]</scope>
    <source>
        <strain evidence="4 5">RN42</strain>
    </source>
</reference>
<dbReference type="AlphaFoldDB" id="A0A3N4HYH1"/>
<feature type="domain" description="Polysaccharide pyruvyl transferase" evidence="3">
    <location>
        <begin position="136"/>
        <end position="408"/>
    </location>
</feature>
<keyword evidence="2" id="KW-0472">Membrane</keyword>
<keyword evidence="2" id="KW-1133">Transmembrane helix</keyword>
<feature type="transmembrane region" description="Helical" evidence="2">
    <location>
        <begin position="9"/>
        <end position="29"/>
    </location>
</feature>
<evidence type="ECO:0000313" key="4">
    <source>
        <dbReference type="EMBL" id="RPA74724.1"/>
    </source>
</evidence>
<accession>A0A3N4HYH1</accession>
<dbReference type="OrthoDB" id="414175at2759"/>
<name>A0A3N4HYH1_ASCIM</name>
<evidence type="ECO:0000313" key="5">
    <source>
        <dbReference type="Proteomes" id="UP000275078"/>
    </source>
</evidence>
<gene>
    <name evidence="4" type="ORF">BJ508DRAFT_215135</name>
</gene>
<sequence length="470" mass="51644">MFPASRKVTVYIVTGAFIAGTFLILSQFYSADGIAQQPISYNAKPETATSSKVANDDTPEGVGAGIVPPVVNSPTTPVIDTPTAPAVDISYDLTTPPSVGCVDVVNRNRNQLTEIFTRELKGIRYVNMHGYLETENKGDAAIYTAQQMILASMGITTMEACRFAEGKGCNATAYRKALEDHKPYSAIMMAGGGNFNDFYWEDQPARIKTAAAYKDFPIRSFPQSIYMTKPEKIQQTFDSFSAHPDMQLAARDKPSFEWLQKHFGSTKVKHVLSPDVAFAWGDRSDIRKNIKKKYDVLILARDDWEITHSSKDVATGVGELDLGGDVGKVSYRKVDWKKTPTPLIDGVDENGNKLPGPAGQREMGKEQRAFAKAMNGFEMLAEARLVITDRLHGHILSTVLGTPHILMDSKLKKNLNYHDTFTKDCGCTRVAMDGMEQALEIAGKFFKANGGSLEKLKAAGEVGNDMKDNN</sequence>
<dbReference type="InterPro" id="IPR007345">
    <property type="entry name" value="Polysacch_pyruvyl_Trfase"/>
</dbReference>
<feature type="region of interest" description="Disordered" evidence="1">
    <location>
        <begin position="47"/>
        <end position="68"/>
    </location>
</feature>
<proteinExistence type="predicted"/>